<dbReference type="AlphaFoldDB" id="A0A2C9D5R5"/>
<organism evidence="1 2">
    <name type="scientific">Hartmannibacter diazotrophicus</name>
    <dbReference type="NCBI Taxonomy" id="1482074"/>
    <lineage>
        <taxon>Bacteria</taxon>
        <taxon>Pseudomonadati</taxon>
        <taxon>Pseudomonadota</taxon>
        <taxon>Alphaproteobacteria</taxon>
        <taxon>Hyphomicrobiales</taxon>
        <taxon>Pleomorphomonadaceae</taxon>
        <taxon>Hartmannibacter</taxon>
    </lineage>
</organism>
<dbReference type="OrthoDB" id="8456516at2"/>
<reference evidence="2" key="1">
    <citation type="submission" date="2017-09" db="EMBL/GenBank/DDBJ databases">
        <title>Genome sequence of Nannocystis excedens DSM 71.</title>
        <authorList>
            <person name="Blom J."/>
        </authorList>
    </citation>
    <scope>NUCLEOTIDE SEQUENCE [LARGE SCALE GENOMIC DNA]</scope>
    <source>
        <strain evidence="2">type strain: E19</strain>
    </source>
</reference>
<dbReference type="EMBL" id="LT960614">
    <property type="protein sequence ID" value="SON55530.1"/>
    <property type="molecule type" value="Genomic_DNA"/>
</dbReference>
<keyword evidence="2" id="KW-1185">Reference proteome</keyword>
<dbReference type="RefSeq" id="WP_099556031.1">
    <property type="nucleotide sequence ID" value="NZ_LT960614.1"/>
</dbReference>
<sequence length="68" mass="7352">MTTESYRVRDGYAYVNGAPVPASRIVDLTEAEARFDLDRGRIDKVPAKARRRKAAAEAGEAQAGEAEG</sequence>
<gene>
    <name evidence="1" type="ORF">HDIA_1989</name>
</gene>
<proteinExistence type="predicted"/>
<evidence type="ECO:0000313" key="2">
    <source>
        <dbReference type="Proteomes" id="UP000223606"/>
    </source>
</evidence>
<protein>
    <submittedName>
        <fullName evidence="1">Uncharacterized protein</fullName>
    </submittedName>
</protein>
<dbReference type="Proteomes" id="UP000223606">
    <property type="component" value="Chromosome 1"/>
</dbReference>
<name>A0A2C9D5R5_9HYPH</name>
<dbReference type="KEGG" id="hdi:HDIA_1989"/>
<accession>A0A2C9D5R5</accession>
<evidence type="ECO:0000313" key="1">
    <source>
        <dbReference type="EMBL" id="SON55530.1"/>
    </source>
</evidence>